<evidence type="ECO:0000313" key="11">
    <source>
        <dbReference type="Proteomes" id="UP001148838"/>
    </source>
</evidence>
<keyword evidence="11" id="KW-1185">Reference proteome</keyword>
<evidence type="ECO:0000256" key="7">
    <source>
        <dbReference type="ARBA" id="ARBA00023180"/>
    </source>
</evidence>
<evidence type="ECO:0000256" key="8">
    <source>
        <dbReference type="SAM" id="MobiDB-lite"/>
    </source>
</evidence>
<reference evidence="10 11" key="1">
    <citation type="journal article" date="2022" name="Allergy">
        <title>Genome assembly and annotation of Periplaneta americana reveal a comprehensive cockroach allergen profile.</title>
        <authorList>
            <person name="Wang L."/>
            <person name="Xiong Q."/>
            <person name="Saelim N."/>
            <person name="Wang L."/>
            <person name="Nong W."/>
            <person name="Wan A.T."/>
            <person name="Shi M."/>
            <person name="Liu X."/>
            <person name="Cao Q."/>
            <person name="Hui J.H.L."/>
            <person name="Sookrung N."/>
            <person name="Leung T.F."/>
            <person name="Tungtrongchitr A."/>
            <person name="Tsui S.K.W."/>
        </authorList>
    </citation>
    <scope>NUCLEOTIDE SEQUENCE [LARGE SCALE GENOMIC DNA]</scope>
    <source>
        <strain evidence="10">PWHHKU_190912</strain>
    </source>
</reference>
<comment type="subcellular location">
    <subcellularLocation>
        <location evidence="1">Cell membrane</location>
        <topology evidence="1">Multi-pass membrane protein</topology>
    </subcellularLocation>
</comment>
<feature type="transmembrane region" description="Helical" evidence="9">
    <location>
        <begin position="423"/>
        <end position="441"/>
    </location>
</feature>
<protein>
    <submittedName>
        <fullName evidence="10">Uncharacterized protein</fullName>
    </submittedName>
</protein>
<evidence type="ECO:0000256" key="4">
    <source>
        <dbReference type="ARBA" id="ARBA00022989"/>
    </source>
</evidence>
<dbReference type="Gene3D" id="3.40.190.10">
    <property type="entry name" value="Periplasmic binding protein-like II"/>
    <property type="match status" value="2"/>
</dbReference>
<keyword evidence="4 9" id="KW-1133">Transmembrane helix</keyword>
<feature type="transmembrane region" description="Helical" evidence="9">
    <location>
        <begin position="1156"/>
        <end position="1176"/>
    </location>
</feature>
<comment type="caution">
    <text evidence="10">The sequence shown here is derived from an EMBL/GenBank/DDBJ whole genome shotgun (WGS) entry which is preliminary data.</text>
</comment>
<keyword evidence="6" id="KW-0675">Receptor</keyword>
<keyword evidence="7" id="KW-0325">Glycoprotein</keyword>
<feature type="compositionally biased region" description="Basic and acidic residues" evidence="8">
    <location>
        <begin position="1464"/>
        <end position="1474"/>
    </location>
</feature>
<keyword evidence="3 9" id="KW-0812">Transmembrane</keyword>
<feature type="transmembrane region" description="Helical" evidence="9">
    <location>
        <begin position="1131"/>
        <end position="1149"/>
    </location>
</feature>
<evidence type="ECO:0000256" key="5">
    <source>
        <dbReference type="ARBA" id="ARBA00023136"/>
    </source>
</evidence>
<feature type="region of interest" description="Disordered" evidence="8">
    <location>
        <begin position="1395"/>
        <end position="1503"/>
    </location>
</feature>
<dbReference type="InterPro" id="IPR052192">
    <property type="entry name" value="Insect_Ionotropic_Sensory_Rcpt"/>
</dbReference>
<evidence type="ECO:0000256" key="9">
    <source>
        <dbReference type="SAM" id="Phobius"/>
    </source>
</evidence>
<dbReference type="EMBL" id="JAJSOF020000009">
    <property type="protein sequence ID" value="KAJ4446163.1"/>
    <property type="molecule type" value="Genomic_DNA"/>
</dbReference>
<feature type="compositionally biased region" description="Low complexity" evidence="8">
    <location>
        <begin position="1483"/>
        <end position="1503"/>
    </location>
</feature>
<name>A0ABQ8TJX1_PERAM</name>
<dbReference type="SUPFAM" id="SSF53850">
    <property type="entry name" value="Periplasmic binding protein-like II"/>
    <property type="match status" value="2"/>
</dbReference>
<feature type="transmembrane region" description="Helical" evidence="9">
    <location>
        <begin position="453"/>
        <end position="470"/>
    </location>
</feature>
<accession>A0ABQ8TJX1</accession>
<keyword evidence="5 9" id="KW-0472">Membrane</keyword>
<keyword evidence="2" id="KW-1003">Cell membrane</keyword>
<gene>
    <name evidence="10" type="ORF">ANN_12856</name>
</gene>
<sequence length="1503" mass="174259">MALEFVGAVKIVFKLNEADISLVKKSEAVEKLAIPHVASSVGNVRSTRVSVGDLVENTERGYSPLWKHYKDTLEEQPLWSLLKYHFKNTDFISIIVSRNSKSEWKLFLNEFIHMLQNKLQIPVTVSGDNVKAEIDTEYDTSYVCLSRIKTINSKIAFIREYPAESRRSHLLVFHTISQLSYYVLNKETHYMRKEWNPKDNYFILILEHSSRYCKCSRKDTYRILKDLWKDRWILNVVVKLKYFVDCETEDNDVFMYNPFENSHIHPKGKIITRLHEKKVTDIPTTYLERTWNLGGHRLEVTMFVSFPTTIETCDSDGRCVYSGRDVEVLNNLASYMNFEPIILKPGQILNDDSGTDMYEKAVIDLVYRKTNILFNERYIKFYNANLIEFTMPAFYTRKIVIIISKAREIPLKDVIFQYFHSTFWKYSLLGLVFCSFMWYVLRKVHGTVSYVRNFFDMIAVFITMSLNLLTKVKWSSQRFLLSSCLFFSLVVMCCFQSTLLDVVAHPHFSRDIETLKELEESRLPVFTKDHHLLETFALTSLNNRTIVVEKNTSQILDDIIRYNNGAFLTTKEEAAWYLGKYPGKLHIINEYPREYFVSYMIPKTSPYATRIHNLLGKMCEAGLVRLWDQNTSYNLQLEALREGRNLSAEVSNAHQFRNALHAHDSLHRVPIKSQHPDPSSACDVTQQPPQIDVYMYINLLHPQQEGHAAVDSTIHRGTVYSRELHTTNLTAVRLLKHLKSVTGTASRITTFEGKTEIESEQILRDMLQSVMDNVRSRADICIRSGGAQMSEVISKKLTESKMAYFKDSTTDWKFFINKLISLIEDRLDTPVIVTESNKTEQFLHNYKCVLDMFPFPSVVNDYWSKVREYPAESRHSYLLVVHTIPYLKFYLSEEYKDYPQKLWKAKDNFFILLLEHSSVNCPCSSRDVRNILLQLWNNQWILNVIVVLKYFVKCPDQEDDVLTYNPFASQSLHYPGGIINRLDRKQLSEIPTTYLERTWNLHNYYLVVTVFESFPTAFNKCESDGICELEGRDIQVLHNLATYMNFTPVIQPPGDKCYSDCSTGLFGKAMQDLIHRKTNIVFNERYIKSYNTNLIDFTMPAFYTTKIVIMVSKAGRVPITDVIHQYFDSIFWKYFLLGLLLCSFLWYVLRKLHGTVSYFSNFFDMIAVFITMSLHFLTKVNWPSQRFLLSSCLFFSIISMCYFQSTLLDVVVHPHFSRDIETLEALDKSMFPVFTKDPHLLETFPATSLNNRTIVVEKDTLQIIDEIITYKNAAFLTTREEAVWYLGKYPGKLHILNEYPREYFVSYMIPKGSPYATRIHNLLGKMCEAGLVKMWDQNTSYKLHLEALRERRVSEYEDSIDIYFEFRNLQFSFLVFIVGVSCSNKSIWYRAPGHPSHPTFSPPPSPLGSESSSSSEEEAEVTSIPQEGPSEGPNPNPKPRAERSPVPKPTAEKSPNGPPPSCEESSHESSEGKRSNRRKPKSKNISGSTPASPTSPTPRRQTA</sequence>
<dbReference type="Proteomes" id="UP001148838">
    <property type="component" value="Unassembled WGS sequence"/>
</dbReference>
<evidence type="ECO:0000256" key="3">
    <source>
        <dbReference type="ARBA" id="ARBA00022692"/>
    </source>
</evidence>
<dbReference type="PANTHER" id="PTHR42643:SF31">
    <property type="entry name" value="IONOTROPIC RECEPTOR 68B-RELATED"/>
    <property type="match status" value="1"/>
</dbReference>
<dbReference type="PANTHER" id="PTHR42643">
    <property type="entry name" value="IONOTROPIC RECEPTOR 20A-RELATED"/>
    <property type="match status" value="1"/>
</dbReference>
<evidence type="ECO:0000313" key="10">
    <source>
        <dbReference type="EMBL" id="KAJ4446163.1"/>
    </source>
</evidence>
<organism evidence="10 11">
    <name type="scientific">Periplaneta americana</name>
    <name type="common">American cockroach</name>
    <name type="synonym">Blatta americana</name>
    <dbReference type="NCBI Taxonomy" id="6978"/>
    <lineage>
        <taxon>Eukaryota</taxon>
        <taxon>Metazoa</taxon>
        <taxon>Ecdysozoa</taxon>
        <taxon>Arthropoda</taxon>
        <taxon>Hexapoda</taxon>
        <taxon>Insecta</taxon>
        <taxon>Pterygota</taxon>
        <taxon>Neoptera</taxon>
        <taxon>Polyneoptera</taxon>
        <taxon>Dictyoptera</taxon>
        <taxon>Blattodea</taxon>
        <taxon>Blattoidea</taxon>
        <taxon>Blattidae</taxon>
        <taxon>Blattinae</taxon>
        <taxon>Periplaneta</taxon>
    </lineage>
</organism>
<evidence type="ECO:0000256" key="6">
    <source>
        <dbReference type="ARBA" id="ARBA00023170"/>
    </source>
</evidence>
<evidence type="ECO:0000256" key="2">
    <source>
        <dbReference type="ARBA" id="ARBA00022475"/>
    </source>
</evidence>
<proteinExistence type="predicted"/>
<evidence type="ECO:0000256" key="1">
    <source>
        <dbReference type="ARBA" id="ARBA00004651"/>
    </source>
</evidence>